<organism evidence="2 4">
    <name type="scientific">Acrobeloides nanus</name>
    <dbReference type="NCBI Taxonomy" id="290746"/>
    <lineage>
        <taxon>Eukaryota</taxon>
        <taxon>Metazoa</taxon>
        <taxon>Ecdysozoa</taxon>
        <taxon>Nematoda</taxon>
        <taxon>Chromadorea</taxon>
        <taxon>Rhabditida</taxon>
        <taxon>Tylenchina</taxon>
        <taxon>Cephalobomorpha</taxon>
        <taxon>Cephaloboidea</taxon>
        <taxon>Cephalobidae</taxon>
        <taxon>Acrobeloides</taxon>
    </lineage>
</organism>
<dbReference type="Proteomes" id="UP000887540">
    <property type="component" value="Unplaced"/>
</dbReference>
<dbReference type="WBParaSite" id="ACRNAN_Path_1326.g5207.t1">
    <property type="protein sequence ID" value="ACRNAN_Path_1326.g5207.t1"/>
    <property type="gene ID" value="ACRNAN_Path_1326.g5207"/>
</dbReference>
<evidence type="ECO:0000313" key="4">
    <source>
        <dbReference type="WBParaSite" id="ACRNAN_scaffold12311.g22184.t1"/>
    </source>
</evidence>
<dbReference type="WBParaSite" id="ACRNAN_scaffold12311.g22184.t1">
    <property type="protein sequence ID" value="ACRNAN_scaffold12311.g22184.t1"/>
    <property type="gene ID" value="ACRNAN_scaffold12311.g22184"/>
</dbReference>
<evidence type="ECO:0000313" key="3">
    <source>
        <dbReference type="WBParaSite" id="ACRNAN_Path_1326.g5207.t1"/>
    </source>
</evidence>
<evidence type="ECO:0000256" key="1">
    <source>
        <dbReference type="SAM" id="MobiDB-lite"/>
    </source>
</evidence>
<name>A0A914CNP2_9BILA</name>
<feature type="region of interest" description="Disordered" evidence="1">
    <location>
        <begin position="63"/>
        <end position="83"/>
    </location>
</feature>
<proteinExistence type="predicted"/>
<protein>
    <submittedName>
        <fullName evidence="3 4">Uncharacterized protein</fullName>
    </submittedName>
</protein>
<evidence type="ECO:0000313" key="2">
    <source>
        <dbReference type="Proteomes" id="UP000887540"/>
    </source>
</evidence>
<reference evidence="3 4" key="1">
    <citation type="submission" date="2022-11" db="UniProtKB">
        <authorList>
            <consortium name="WormBaseParasite"/>
        </authorList>
    </citation>
    <scope>IDENTIFICATION</scope>
</reference>
<sequence>MLLAIDFETRDYTESYKQFSAICDVATGKISMDQIKTTLDVPETPSPSKPKFTLRPSKYSAPNNLVAQAPREKSPMLTQRKTRSRTLPFKSVHWDDTIEFDDNTTVFI</sequence>
<keyword evidence="2" id="KW-1185">Reference proteome</keyword>
<dbReference type="AlphaFoldDB" id="A0A914CNP2"/>
<accession>A0A914CNP2</accession>